<dbReference type="Proteomes" id="UP000658390">
    <property type="component" value="Unassembled WGS sequence"/>
</dbReference>
<accession>A0A8I1FT45</accession>
<gene>
    <name evidence="2" type="ORF">JFT45_14475</name>
</gene>
<protein>
    <submittedName>
        <fullName evidence="2">DUF4329 domain-containing protein</fullName>
    </submittedName>
</protein>
<evidence type="ECO:0000259" key="1">
    <source>
        <dbReference type="Pfam" id="PF14220"/>
    </source>
</evidence>
<dbReference type="Pfam" id="PF14220">
    <property type="entry name" value="DUF4329"/>
    <property type="match status" value="1"/>
</dbReference>
<feature type="domain" description="DUF4329" evidence="1">
    <location>
        <begin position="32"/>
        <end position="164"/>
    </location>
</feature>
<evidence type="ECO:0000313" key="2">
    <source>
        <dbReference type="EMBL" id="MBJ2257718.1"/>
    </source>
</evidence>
<name>A0A8I1FT45_9PSED</name>
<dbReference type="EMBL" id="JAEKCZ010000012">
    <property type="protein sequence ID" value="MBJ2257718.1"/>
    <property type="molecule type" value="Genomic_DNA"/>
</dbReference>
<reference evidence="2" key="1">
    <citation type="submission" date="2020-12" db="EMBL/GenBank/DDBJ databases">
        <title>Antibiotic resistance and phylogeny of Pseudomonas spp. isolated over three decades from chicken meat in the Norwegian food chain.</title>
        <authorList>
            <person name="Moen B."/>
        </authorList>
    </citation>
    <scope>NUCLEOTIDE SEQUENCE</scope>
    <source>
        <strain evidence="2">MF6762</strain>
    </source>
</reference>
<dbReference type="InterPro" id="IPR025479">
    <property type="entry name" value="DUF4329"/>
</dbReference>
<organism evidence="2 3">
    <name type="scientific">Pseudomonas psychrophila</name>
    <dbReference type="NCBI Taxonomy" id="122355"/>
    <lineage>
        <taxon>Bacteria</taxon>
        <taxon>Pseudomonadati</taxon>
        <taxon>Pseudomonadota</taxon>
        <taxon>Gammaproteobacteria</taxon>
        <taxon>Pseudomonadales</taxon>
        <taxon>Pseudomonadaceae</taxon>
        <taxon>Pseudomonas</taxon>
    </lineage>
</organism>
<proteinExistence type="predicted"/>
<sequence length="1144" mass="126807">MDLSDIPPPGWAAPDVSVSLPTLSPPFVSPDDAARFAHELIGDHRDVQYGGAILKNTQGQFYATRPLKGAAALFRPERVMSTNKLGRFKHPPGYTCVAFYHSHADTYGQAQVLFEGWPSEDSFRRVNFFSPVDIYDMLRMASFAPVSYLSGLNGSLIKYECSGSDEEKKIAELLARARDHAHEAIDTLAKAVHILISLGTVSVIQSSELWGNRVGPLDKTFEVAAALNSLDMGHVSVQRPAFGPIVTSQALALDYVRTRMDLTADEHFGVILKHAQRNEFVVCEPVTGPMDFSLARVFIKSADNKPALLAGYELFALYGCDGEYRDPTLIPAEQASLFKNFMHPVSLEKGIEVARLVGQPLEHRALPLFIGTRDGAMLKYVSRYSADEKTLFATLSEAEGGGMELIRNLLADVEKTLSYIHLLAHAGELSVVRTSELWSRTGRVQTHWQPFLGFMRRTLSPSFISADDAARYAHEQIAGRVDAVYGGLIFQGLDNRFFATLPLAVHTRVFDPQRVIPPELLSFTPHGAAVVAVYQSHRVEPLRLWRSPVEEQLNQSMFYPHELCTAIKEREWAPSRYLSTRDGVLLKYTPSGSPLETDFMALISPPREHPEQALNNSMHVKLRANVLKPTEYVAQVSRVGGLRVVVGSALWGERGKVTPLWKPAQPRARVYTSKIQPAFSPIFTQALDAMRYAHERMGTRDGRQFGVILKSLRDDEYIATEPTLADSNSILLSTLFPLLSGTQVHNLPAGFACYSVYIAAPKEPADRVPGSVYADFIAPKDLADSAVLMSTVRDDLPRGSAYPLLYISTREGALLSYRAGGHNPLLDLDGPFSSQSSMLGGLISGKIRPTEYVRHVAGSGELQVLLSSSLWATVGRVTTAWRPNAFEIPIGNGSRANVLSLGPVFNHIDDAALYCHRRLPHPHAQDVMGAMLRSSVKNLYVAVEPLTNGVVVNGQDRIFLNALFEQGTSSNRPLPIFPPGFAPWAVYYAHRPRTPVYAKHGVNEWMDNVFWPSDICYMTKSLPRLGFALEIGYVSGNDGALLKYVRRRGKAEDDLCERVRGSDYWDNQYVHQQQLDTGRETEDEYLKALLQAGELIVVQTSRDWPAISWVTPGWKQDVGSWTAQYGPSTSAPWARSQATNRDEL</sequence>
<comment type="caution">
    <text evidence="2">The sequence shown here is derived from an EMBL/GenBank/DDBJ whole genome shotgun (WGS) entry which is preliminary data.</text>
</comment>
<dbReference type="AlphaFoldDB" id="A0A8I1FT45"/>
<evidence type="ECO:0000313" key="3">
    <source>
        <dbReference type="Proteomes" id="UP000658390"/>
    </source>
</evidence>